<dbReference type="OrthoDB" id="10624040at2759"/>
<dbReference type="AlphaFoldDB" id="A0A225VNK2"/>
<reference evidence="2" key="1">
    <citation type="submission" date="2017-03" db="EMBL/GenBank/DDBJ databases">
        <title>Phytopthora megakarya and P. palmivora, two closely related causual agents of cacao black pod achieved similar genome size and gene model numbers by different mechanisms.</title>
        <authorList>
            <person name="Ali S."/>
            <person name="Shao J."/>
            <person name="Larry D.J."/>
            <person name="Kronmiller B."/>
            <person name="Shen D."/>
            <person name="Strem M.D."/>
            <person name="Melnick R.L."/>
            <person name="Guiltinan M.J."/>
            <person name="Tyler B.M."/>
            <person name="Meinhardt L.W."/>
            <person name="Bailey B.A."/>
        </authorList>
    </citation>
    <scope>NUCLEOTIDE SEQUENCE [LARGE SCALE GENOMIC DNA]</scope>
    <source>
        <strain evidence="2">zdho120</strain>
    </source>
</reference>
<evidence type="ECO:0000313" key="1">
    <source>
        <dbReference type="EMBL" id="OWZ06922.1"/>
    </source>
</evidence>
<proteinExistence type="predicted"/>
<sequence>MTPQARVGTMRRSERLRNHYRVTKVTINMLYAVNFGRRPIDNFLCSEESFDVVVHDDTHTDGPDTNPHAHIRRAEQSYHVLYIIQDAAAEWYPPDVAVPHQSGRSDQTPVIPAATRNQIPVVNGVQVSIRYQVERGCTFPR</sequence>
<accession>A0A225VNK2</accession>
<dbReference type="EMBL" id="NBNE01003760">
    <property type="protein sequence ID" value="OWZ06922.1"/>
    <property type="molecule type" value="Genomic_DNA"/>
</dbReference>
<comment type="caution">
    <text evidence="1">The sequence shown here is derived from an EMBL/GenBank/DDBJ whole genome shotgun (WGS) entry which is preliminary data.</text>
</comment>
<dbReference type="Proteomes" id="UP000198211">
    <property type="component" value="Unassembled WGS sequence"/>
</dbReference>
<evidence type="ECO:0000313" key="2">
    <source>
        <dbReference type="Proteomes" id="UP000198211"/>
    </source>
</evidence>
<keyword evidence="2" id="KW-1185">Reference proteome</keyword>
<name>A0A225VNK2_9STRA</name>
<organism evidence="1 2">
    <name type="scientific">Phytophthora megakarya</name>
    <dbReference type="NCBI Taxonomy" id="4795"/>
    <lineage>
        <taxon>Eukaryota</taxon>
        <taxon>Sar</taxon>
        <taxon>Stramenopiles</taxon>
        <taxon>Oomycota</taxon>
        <taxon>Peronosporomycetes</taxon>
        <taxon>Peronosporales</taxon>
        <taxon>Peronosporaceae</taxon>
        <taxon>Phytophthora</taxon>
    </lineage>
</organism>
<protein>
    <submittedName>
        <fullName evidence="1">Uncharacterized protein</fullName>
    </submittedName>
</protein>
<gene>
    <name evidence="1" type="ORF">PHMEG_00020756</name>
</gene>